<keyword evidence="4" id="KW-1185">Reference proteome</keyword>
<dbReference type="InterPro" id="IPR016187">
    <property type="entry name" value="CTDL_fold"/>
</dbReference>
<dbReference type="InterPro" id="IPR051043">
    <property type="entry name" value="Sulfatase_Mod_Factor_Kinase"/>
</dbReference>
<feature type="domain" description="Sulfatase-modifying factor enzyme-like" evidence="2">
    <location>
        <begin position="53"/>
        <end position="259"/>
    </location>
</feature>
<evidence type="ECO:0000313" key="4">
    <source>
        <dbReference type="Proteomes" id="UP001596056"/>
    </source>
</evidence>
<dbReference type="InterPro" id="IPR042095">
    <property type="entry name" value="SUMF_sf"/>
</dbReference>
<dbReference type="Gene3D" id="3.90.1580.10">
    <property type="entry name" value="paralog of FGE (formylglycine-generating enzyme)"/>
    <property type="match status" value="1"/>
</dbReference>
<feature type="chain" id="PRO_5045260069" evidence="1">
    <location>
        <begin position="21"/>
        <end position="276"/>
    </location>
</feature>
<evidence type="ECO:0000259" key="2">
    <source>
        <dbReference type="Pfam" id="PF03781"/>
    </source>
</evidence>
<dbReference type="EMBL" id="JBHSNA010000025">
    <property type="protein sequence ID" value="MFC5568078.1"/>
    <property type="molecule type" value="Genomic_DNA"/>
</dbReference>
<dbReference type="PANTHER" id="PTHR23150">
    <property type="entry name" value="SULFATASE MODIFYING FACTOR 1, 2"/>
    <property type="match status" value="1"/>
</dbReference>
<dbReference type="Pfam" id="PF03781">
    <property type="entry name" value="FGE-sulfatase"/>
    <property type="match status" value="1"/>
</dbReference>
<sequence length="276" mass="29072">MKTPLAALLLAALGATGWLLQPPATPPLPAPATILLPPAIWEARASGTWRQDGRQVDPPLLRATSDHPLAIMRDLVSRADYALCVADNACAELEPGPPDTPQTGLNWHDATAYAAWLSGTTGATWRLPTDAEWQRAAADRFHDDALGVASADPSARWLARYGRESESDADPALRPHGGWGENALGLRDMAGNVWEWTADCATTGTLDATGAPATRDDFCGARIAQGRHRATVIDFVRDASAGGCAAGVPPDHLGLRLVRDDAPQPAPAPDALDPAP</sequence>
<feature type="signal peptide" evidence="1">
    <location>
        <begin position="1"/>
        <end position="20"/>
    </location>
</feature>
<evidence type="ECO:0000256" key="1">
    <source>
        <dbReference type="SAM" id="SignalP"/>
    </source>
</evidence>
<name>A0ABW0SGC8_9RHOB</name>
<protein>
    <submittedName>
        <fullName evidence="3">Formylglycine-generating enzyme family protein</fullName>
    </submittedName>
</protein>
<dbReference type="RefSeq" id="WP_209842959.1">
    <property type="nucleotide sequence ID" value="NZ_JAGGJP010000021.1"/>
</dbReference>
<accession>A0ABW0SGC8</accession>
<comment type="caution">
    <text evidence="3">The sequence shown here is derived from an EMBL/GenBank/DDBJ whole genome shotgun (WGS) entry which is preliminary data.</text>
</comment>
<gene>
    <name evidence="3" type="ORF">ACFPOC_16835</name>
</gene>
<dbReference type="SUPFAM" id="SSF56436">
    <property type="entry name" value="C-type lectin-like"/>
    <property type="match status" value="1"/>
</dbReference>
<reference evidence="4" key="1">
    <citation type="journal article" date="2019" name="Int. J. Syst. Evol. Microbiol.">
        <title>The Global Catalogue of Microorganisms (GCM) 10K type strain sequencing project: providing services to taxonomists for standard genome sequencing and annotation.</title>
        <authorList>
            <consortium name="The Broad Institute Genomics Platform"/>
            <consortium name="The Broad Institute Genome Sequencing Center for Infectious Disease"/>
            <person name="Wu L."/>
            <person name="Ma J."/>
        </authorList>
    </citation>
    <scope>NUCLEOTIDE SEQUENCE [LARGE SCALE GENOMIC DNA]</scope>
    <source>
        <strain evidence="4">KACC 11588</strain>
    </source>
</reference>
<evidence type="ECO:0000313" key="3">
    <source>
        <dbReference type="EMBL" id="MFC5568078.1"/>
    </source>
</evidence>
<proteinExistence type="predicted"/>
<keyword evidence="1" id="KW-0732">Signal</keyword>
<dbReference type="InterPro" id="IPR005532">
    <property type="entry name" value="SUMF_dom"/>
</dbReference>
<dbReference type="PANTHER" id="PTHR23150:SF19">
    <property type="entry name" value="FORMYLGLYCINE-GENERATING ENZYME"/>
    <property type="match status" value="1"/>
</dbReference>
<dbReference type="Proteomes" id="UP001596056">
    <property type="component" value="Unassembled WGS sequence"/>
</dbReference>
<organism evidence="3 4">
    <name type="scientific">Rubellimicrobium aerolatum</name>
    <dbReference type="NCBI Taxonomy" id="490979"/>
    <lineage>
        <taxon>Bacteria</taxon>
        <taxon>Pseudomonadati</taxon>
        <taxon>Pseudomonadota</taxon>
        <taxon>Alphaproteobacteria</taxon>
        <taxon>Rhodobacterales</taxon>
        <taxon>Roseobacteraceae</taxon>
        <taxon>Rubellimicrobium</taxon>
    </lineage>
</organism>